<dbReference type="Proteomes" id="UP000294506">
    <property type="component" value="Unassembled WGS sequence"/>
</dbReference>
<evidence type="ECO:0000259" key="1">
    <source>
        <dbReference type="Pfam" id="PF01872"/>
    </source>
</evidence>
<dbReference type="AlphaFoldDB" id="A0A4R7G7M5"/>
<evidence type="ECO:0000313" key="2">
    <source>
        <dbReference type="EMBL" id="TDS87508.1"/>
    </source>
</evidence>
<dbReference type="SUPFAM" id="SSF53597">
    <property type="entry name" value="Dihydrofolate reductase-like"/>
    <property type="match status" value="1"/>
</dbReference>
<dbReference type="InterPro" id="IPR050765">
    <property type="entry name" value="Riboflavin_Biosynth_HTPR"/>
</dbReference>
<evidence type="ECO:0000313" key="3">
    <source>
        <dbReference type="Proteomes" id="UP000294506"/>
    </source>
</evidence>
<dbReference type="InterPro" id="IPR002734">
    <property type="entry name" value="RibDG_C"/>
</dbReference>
<reference evidence="2 3" key="1">
    <citation type="submission" date="2019-03" db="EMBL/GenBank/DDBJ databases">
        <title>Genomic Encyclopedia of Type Strains, Phase III (KMG-III): the genomes of soil and plant-associated and newly described type strains.</title>
        <authorList>
            <person name="Whitman W."/>
        </authorList>
    </citation>
    <scope>NUCLEOTIDE SEQUENCE [LARGE SCALE GENOMIC DNA]</scope>
    <source>
        <strain evidence="2 3">DSM 27373</strain>
    </source>
</reference>
<proteinExistence type="predicted"/>
<accession>A0A4R7G7M5</accession>
<dbReference type="Gene3D" id="3.40.430.10">
    <property type="entry name" value="Dihydrofolate Reductase, subunit A"/>
    <property type="match status" value="1"/>
</dbReference>
<dbReference type="InterPro" id="IPR024072">
    <property type="entry name" value="DHFR-like_dom_sf"/>
</dbReference>
<gene>
    <name evidence="2" type="ORF">EV640_101292</name>
</gene>
<protein>
    <submittedName>
        <fullName evidence="2">Dihydrofolate reductase</fullName>
    </submittedName>
</protein>
<dbReference type="GO" id="GO:0009231">
    <property type="term" value="P:riboflavin biosynthetic process"/>
    <property type="evidence" value="ECO:0007669"/>
    <property type="project" value="InterPro"/>
</dbReference>
<organism evidence="2 3">
    <name type="scientific">Nesterenkonia aurantiaca</name>
    <dbReference type="NCBI Taxonomy" id="1436010"/>
    <lineage>
        <taxon>Bacteria</taxon>
        <taxon>Bacillati</taxon>
        <taxon>Actinomycetota</taxon>
        <taxon>Actinomycetes</taxon>
        <taxon>Micrococcales</taxon>
        <taxon>Micrococcaceae</taxon>
        <taxon>Nesterenkonia</taxon>
    </lineage>
</organism>
<sequence>MGKLIYFMLVSADGYVADEDGDFQWGEPDEEVMRAINDQTRGIGTYLYGRKIYELMSVWETDPALAEGSPQAAEFAKIWTAAEKIVYSTTLTEVTTRRTRIERDFDPAEVQRIKEASAEDLTIEGPTLAAHALRHGLVDEVHLLICPMVLGGGLRMLPKMRMALTLRGERRFGNGMVQLSYAVTR</sequence>
<dbReference type="RefSeq" id="WP_036474507.1">
    <property type="nucleotide sequence ID" value="NZ_SOAN01000001.1"/>
</dbReference>
<dbReference type="PANTHER" id="PTHR38011:SF11">
    <property type="entry name" value="2,5-DIAMINO-6-RIBOSYLAMINO-4(3H)-PYRIMIDINONE 5'-PHOSPHATE REDUCTASE"/>
    <property type="match status" value="1"/>
</dbReference>
<feature type="domain" description="Bacterial bifunctional deaminase-reductase C-terminal" evidence="1">
    <location>
        <begin position="3"/>
        <end position="177"/>
    </location>
</feature>
<dbReference type="PANTHER" id="PTHR38011">
    <property type="entry name" value="DIHYDROFOLATE REDUCTASE FAMILY PROTEIN (AFU_ORTHOLOGUE AFUA_8G06820)"/>
    <property type="match status" value="1"/>
</dbReference>
<dbReference type="EMBL" id="SOAN01000001">
    <property type="protein sequence ID" value="TDS87508.1"/>
    <property type="molecule type" value="Genomic_DNA"/>
</dbReference>
<keyword evidence="3" id="KW-1185">Reference proteome</keyword>
<comment type="caution">
    <text evidence="2">The sequence shown here is derived from an EMBL/GenBank/DDBJ whole genome shotgun (WGS) entry which is preliminary data.</text>
</comment>
<dbReference type="Pfam" id="PF01872">
    <property type="entry name" value="RibD_C"/>
    <property type="match status" value="1"/>
</dbReference>
<name>A0A4R7G7M5_9MICC</name>
<dbReference type="GO" id="GO:0008703">
    <property type="term" value="F:5-amino-6-(5-phosphoribosylamino)uracil reductase activity"/>
    <property type="evidence" value="ECO:0007669"/>
    <property type="project" value="InterPro"/>
</dbReference>